<dbReference type="STRING" id="709015.GCA_000472485_00957"/>
<evidence type="ECO:0000313" key="2">
    <source>
        <dbReference type="Proteomes" id="UP000266292"/>
    </source>
</evidence>
<evidence type="ECO:0008006" key="3">
    <source>
        <dbReference type="Google" id="ProtNLM"/>
    </source>
</evidence>
<dbReference type="AlphaFoldDB" id="A0A1X9YPQ4"/>
<name>A0A1X9YPQ4_9BACT</name>
<keyword evidence="2" id="KW-1185">Reference proteome</keyword>
<dbReference type="RefSeq" id="WP_025605067.1">
    <property type="nucleotide sequence ID" value="NZ_CP021235.1"/>
</dbReference>
<proteinExistence type="predicted"/>
<dbReference type="OrthoDB" id="8757135at2"/>
<dbReference type="PROSITE" id="PS51257">
    <property type="entry name" value="PROKAR_LIPOPROTEIN"/>
    <property type="match status" value="1"/>
</dbReference>
<evidence type="ECO:0000313" key="1">
    <source>
        <dbReference type="EMBL" id="ARS34814.1"/>
    </source>
</evidence>
<dbReference type="EMBL" id="CP021235">
    <property type="protein sequence ID" value="ARS34814.1"/>
    <property type="molecule type" value="Genomic_DNA"/>
</dbReference>
<sequence length="200" mass="22103">MHKEIKKHLAPYLLLLPLALVGCQEKANHEGGLASTHPELAEELAEDTLTVPYSDTAGTKLYDRYRITTEQYLNSGNYSAGSMYRGKLAPLDESSHSDARTYRTMLREGMAEGVNFAAKYTLVTVGCGTGCQQHVVVDRETGKVLDKVQSSMGARYSEDSRLLIVNPPDSTVDYSQCNGCAPEAYVFENGRFRKLEQTPN</sequence>
<protein>
    <recommendedName>
        <fullName evidence="3">Lipoprotein</fullName>
    </recommendedName>
</protein>
<organism evidence="1 2">
    <name type="scientific">Pontibacter actiniarum</name>
    <dbReference type="NCBI Taxonomy" id="323450"/>
    <lineage>
        <taxon>Bacteria</taxon>
        <taxon>Pseudomonadati</taxon>
        <taxon>Bacteroidota</taxon>
        <taxon>Cytophagia</taxon>
        <taxon>Cytophagales</taxon>
        <taxon>Hymenobacteraceae</taxon>
        <taxon>Pontibacter</taxon>
    </lineage>
</organism>
<reference evidence="2" key="1">
    <citation type="submission" date="2017-05" db="EMBL/GenBank/DDBJ databases">
        <authorList>
            <person name="Ray J."/>
            <person name="Price M."/>
            <person name="Deutschbauer A."/>
        </authorList>
    </citation>
    <scope>NUCLEOTIDE SEQUENCE [LARGE SCALE GENOMIC DNA]</scope>
    <source>
        <strain evidence="2">DSM 19842</strain>
    </source>
</reference>
<dbReference type="Proteomes" id="UP000266292">
    <property type="component" value="Chromosome"/>
</dbReference>
<accession>A0A1X9YPQ4</accession>
<gene>
    <name evidence="1" type="ORF">CA264_04800</name>
</gene>
<dbReference type="KEGG" id="pact:CA264_04800"/>